<feature type="region of interest" description="Disordered" evidence="2">
    <location>
        <begin position="177"/>
        <end position="196"/>
    </location>
</feature>
<evidence type="ECO:0000313" key="3">
    <source>
        <dbReference type="EMBL" id="CAG8572239.1"/>
    </source>
</evidence>
<accession>A0A9N9BNY5</accession>
<evidence type="ECO:0000313" key="4">
    <source>
        <dbReference type="Proteomes" id="UP000789396"/>
    </source>
</evidence>
<sequence length="646" mass="75074">IIKLESLKKEHEEKIAELANKNESLLSENALCIRTIEDATRRYDELNNKHIQFTQENLEMSSDLLEFRKKIEELEHKNLYLEKDKSTFSNEVGNVSQEKERIIAELNAAKDEKQQLHEEGLSLKSELEELKGERDKLAGVINIMKEEWEKEYQKLKSEKEQAEIERENQYQQLKSELDRIKGSSNEETQNEFNQLKRETKEINEKLKTVLNEKNVLAKICEEHEDSMQALEKKSASERETWKQKEIVLLKKETEIKELHQKLLELSKAKSLTDNKVITLEDEKKRIEAELNKKLDENSRLLDQLFNVGSSSRSNGGDGTSYEALKMRLDDVEIESSMKDSQICELEITKQKLQTRIEGLEASTARLTAKLQEASADSNRIRNQLTNSHIEIEELHTHITKLKEQLIGKTHSAGTHQPNINNDDSRKLADAEQTIKSLKEELEQYKISQVDLEQKLLSLNKKLQAADDELHANVRTFEQLIAQAEKTFRGKIEKMQREHTQDKEKMQREHQNTIGMFNKQKEEEIAQISKTMQMRVEALEKRHRDMAAAEFSENNGSNSKRVLILEQEKSQLENSLKSTQSECVRLNDTLKQLQMGYLDAVNDKDLLTNAKREVEKKIKAMEIELQEVNTLCFLEPPLIIILKLDNF</sequence>
<feature type="non-terminal residue" evidence="3">
    <location>
        <position position="1"/>
    </location>
</feature>
<gene>
    <name evidence="3" type="ORF">RFULGI_LOCUS5508</name>
</gene>
<dbReference type="EMBL" id="CAJVPZ010006320">
    <property type="protein sequence ID" value="CAG8572239.1"/>
    <property type="molecule type" value="Genomic_DNA"/>
</dbReference>
<keyword evidence="4" id="KW-1185">Reference proteome</keyword>
<evidence type="ECO:0000256" key="1">
    <source>
        <dbReference type="SAM" id="Coils"/>
    </source>
</evidence>
<evidence type="ECO:0000256" key="2">
    <source>
        <dbReference type="SAM" id="MobiDB-lite"/>
    </source>
</evidence>
<feature type="coiled-coil region" evidence="1">
    <location>
        <begin position="420"/>
        <end position="511"/>
    </location>
</feature>
<comment type="caution">
    <text evidence="3">The sequence shown here is derived from an EMBL/GenBank/DDBJ whole genome shotgun (WGS) entry which is preliminary data.</text>
</comment>
<protein>
    <submittedName>
        <fullName evidence="3">19098_t:CDS:1</fullName>
    </submittedName>
</protein>
<feature type="coiled-coil region" evidence="1">
    <location>
        <begin position="561"/>
        <end position="630"/>
    </location>
</feature>
<feature type="coiled-coil region" evidence="1">
    <location>
        <begin position="349"/>
        <end position="376"/>
    </location>
</feature>
<keyword evidence="1" id="KW-0175">Coiled coil</keyword>
<proteinExistence type="predicted"/>
<name>A0A9N9BNY5_9GLOM</name>
<dbReference type="OrthoDB" id="78101at2759"/>
<organism evidence="3 4">
    <name type="scientific">Racocetra fulgida</name>
    <dbReference type="NCBI Taxonomy" id="60492"/>
    <lineage>
        <taxon>Eukaryota</taxon>
        <taxon>Fungi</taxon>
        <taxon>Fungi incertae sedis</taxon>
        <taxon>Mucoromycota</taxon>
        <taxon>Glomeromycotina</taxon>
        <taxon>Glomeromycetes</taxon>
        <taxon>Diversisporales</taxon>
        <taxon>Gigasporaceae</taxon>
        <taxon>Racocetra</taxon>
    </lineage>
</organism>
<feature type="compositionally biased region" description="Polar residues" evidence="2">
    <location>
        <begin position="182"/>
        <end position="193"/>
    </location>
</feature>
<reference evidence="3" key="1">
    <citation type="submission" date="2021-06" db="EMBL/GenBank/DDBJ databases">
        <authorList>
            <person name="Kallberg Y."/>
            <person name="Tangrot J."/>
            <person name="Rosling A."/>
        </authorList>
    </citation>
    <scope>NUCLEOTIDE SEQUENCE</scope>
    <source>
        <strain evidence="3">IN212</strain>
    </source>
</reference>
<dbReference type="AlphaFoldDB" id="A0A9N9BNY5"/>
<dbReference type="Proteomes" id="UP000789396">
    <property type="component" value="Unassembled WGS sequence"/>
</dbReference>